<name>A0A6J5SL48_9CAUD</name>
<organism evidence="1">
    <name type="scientific">uncultured Caudovirales phage</name>
    <dbReference type="NCBI Taxonomy" id="2100421"/>
    <lineage>
        <taxon>Viruses</taxon>
        <taxon>Duplodnaviria</taxon>
        <taxon>Heunggongvirae</taxon>
        <taxon>Uroviricota</taxon>
        <taxon>Caudoviricetes</taxon>
        <taxon>Peduoviridae</taxon>
        <taxon>Maltschvirus</taxon>
        <taxon>Maltschvirus maltsch</taxon>
    </lineage>
</organism>
<evidence type="ECO:0000313" key="1">
    <source>
        <dbReference type="EMBL" id="CAB4215653.1"/>
    </source>
</evidence>
<reference evidence="1" key="1">
    <citation type="submission" date="2020-05" db="EMBL/GenBank/DDBJ databases">
        <authorList>
            <person name="Chiriac C."/>
            <person name="Salcher M."/>
            <person name="Ghai R."/>
            <person name="Kavagutti S V."/>
        </authorList>
    </citation>
    <scope>NUCLEOTIDE SEQUENCE</scope>
</reference>
<protein>
    <submittedName>
        <fullName evidence="1">Uncharacterized protein</fullName>
    </submittedName>
</protein>
<sequence>MAGVRFSTNFYDENGIEYTVRIYDTTWGGGVTDLDKMPQPGFEISYEGDGDTLFANPIRTSSCKAQIFIRDNSQETFWKGVVNRPEKTLYLVIHRSGALYWQGPILNDLINFDHASYPIPLEVEATDGLGILDGLIFDSTNWGATLPAYSTTAVITGPQLIADVIAKIFPSGVPIYSLHSANDIFTVSDIITHTSIAAGDIFKNTGFLYKQFALETKEAQDGQVYMYYRQVLEEVLKSLGMIIMQVDGYYRLIQVVQRKYASTTIEYVYKIDATEYSNRTYDARVNYPTKGWDAEPVESFAAPVKKIILPAKADNNLIIGGGTGAGLTYEAVSTKFTPLMDVPVLYYDYTSVLSKIYAGGINRKLNLSIDIDIDGTSTYNPVKVALSYVKLMIKNAAGTWYALNNYDSAADTYWNAATQSPNPLAWTATSSPATATKLQYVSYNHLNLLHNTLHFSTPDLPFDVVDTFLLVGFSDFSSFYMDAYMSGTLSFASSVKSKAANYYGSFNQIVVGQIIKEATAPFTDIILAVIAPAKFSFASGYSGISGTKSILFLTPASTIQPTDTTILVMSNSRLEYIDDGSYFANNGVIYTATSNQEARKVWDLSLFNICDFTGGNANQCVKYYDGAAWQNASAWKILAAYATEATHALLYTLVQWMMRFYRKSLRTFNGSLKSSTFQPHLNLIYKSEEYIWCGGTLEASTGKWSGEWVIVSLSDIADTTIGTPVKNYIKDNVKAVKNPWLIDIINKTTNQLGNVGSNVSGVSGALALSVSTLQGNVDAVPVVSYNLSGAPVANARINDINFTLDSATMQWFDGTVWQTGFTALTSTLPNGQIWIGNASNVATGRTLTGDVTVSNTGVTTIGTAKVVDAMLATSYIKADGSRALTGNWAAGAFSATFNSVIVGQAANTIVGGAASAGNLELQATTNATKGYVGLTYSARATANYGSLSIGGGGFGGGAGNFAGNANGTNIAVNTASGYTGNIIDLQVNGVKVFTVDASGFVDSSYVGSVTASQILAFRSSGTERARFLSTGEFIIGATTMSSNGSYFMVQKNQNAATYQSVVNTTSGTAAYAGLFVSGSAALTSAIGTIALSAGYTTAGILVANTGVVFSNMGAGLNIGTSNNTQVSIWTNGVSRLSFSGAGQATFAGSIITAAPTTGTAGAWKFGIRVAATVAHDATQYIQLDIGGTLYKIGIVT</sequence>
<proteinExistence type="predicted"/>
<accession>A0A6J5SL48</accession>
<gene>
    <name evidence="1" type="ORF">UFOVP1483_33</name>
</gene>
<dbReference type="EMBL" id="LR797431">
    <property type="protein sequence ID" value="CAB4215653.1"/>
    <property type="molecule type" value="Genomic_DNA"/>
</dbReference>